<evidence type="ECO:0000256" key="1">
    <source>
        <dbReference type="SAM" id="SignalP"/>
    </source>
</evidence>
<evidence type="ECO:0000313" key="3">
    <source>
        <dbReference type="Proteomes" id="UP000321362"/>
    </source>
</evidence>
<organism evidence="2 3">
    <name type="scientific">Mucilaginibacter ginsenosidivorax</name>
    <dbReference type="NCBI Taxonomy" id="862126"/>
    <lineage>
        <taxon>Bacteria</taxon>
        <taxon>Pseudomonadati</taxon>
        <taxon>Bacteroidota</taxon>
        <taxon>Sphingobacteriia</taxon>
        <taxon>Sphingobacteriales</taxon>
        <taxon>Sphingobacteriaceae</taxon>
        <taxon>Mucilaginibacter</taxon>
    </lineage>
</organism>
<reference evidence="2 3" key="1">
    <citation type="journal article" date="2013" name="J. Microbiol.">
        <title>Mucilaginibacter ginsenosidivorax sp. nov., with ginsenoside converting activity isolated from sediment.</title>
        <authorList>
            <person name="Kim J.K."/>
            <person name="Choi T.E."/>
            <person name="Liu Q.M."/>
            <person name="Park H.Y."/>
            <person name="Yi T.H."/>
            <person name="Yoon M.H."/>
            <person name="Kim S.C."/>
            <person name="Im W.T."/>
        </authorList>
    </citation>
    <scope>NUCLEOTIDE SEQUENCE [LARGE SCALE GENOMIC DNA]</scope>
    <source>
        <strain evidence="2 3">KHI28</strain>
    </source>
</reference>
<dbReference type="Pfam" id="PF11751">
    <property type="entry name" value="PorP_SprF"/>
    <property type="match status" value="1"/>
</dbReference>
<evidence type="ECO:0000313" key="2">
    <source>
        <dbReference type="EMBL" id="QEC79517.1"/>
    </source>
</evidence>
<dbReference type="OrthoDB" id="1493187at2"/>
<feature type="signal peptide" evidence="1">
    <location>
        <begin position="1"/>
        <end position="33"/>
    </location>
</feature>
<dbReference type="NCBIfam" id="TIGR03519">
    <property type="entry name" value="T9SS_PorP_fam"/>
    <property type="match status" value="1"/>
</dbReference>
<name>A0A5B8W7R1_9SPHI</name>
<dbReference type="KEGG" id="mgk:FSB76_27505"/>
<dbReference type="RefSeq" id="WP_147059194.1">
    <property type="nucleotide sequence ID" value="NZ_CP042437.1"/>
</dbReference>
<dbReference type="InterPro" id="IPR019861">
    <property type="entry name" value="PorP/SprF_Bacteroidetes"/>
</dbReference>
<sequence>MIPDRTKIYNNKNPLLVALSLCLLLIVTGNSAAAQQQAFSYTQYMDNLTPFNPAYSLLDKAGSIHTLARRQWVGVEGAPVTYLINGNLPIEPIDGAAGLIVFNNQLAIEHQTEVNAYFAKGIQLDPYSYLAVSLNAGVRSYAANYSTLDSNDPTFRNDVRGTKPNIGFGVIYYTGWYYLGISAPELTITSLGTASIQNNSNFRSHYYFSGALLTNISEDIKFKPATLVAYARGVPLVANVSGTMYMKQALGIGINYSTDKAMAGIVTINMNAFHVGYSYQFGTSSGNLGGFNNATHEISISYRFGNGAASNPNLL</sequence>
<accession>A0A5B8W7R1</accession>
<dbReference type="EMBL" id="CP042437">
    <property type="protein sequence ID" value="QEC79517.1"/>
    <property type="molecule type" value="Genomic_DNA"/>
</dbReference>
<feature type="chain" id="PRO_5023130141" evidence="1">
    <location>
        <begin position="34"/>
        <end position="315"/>
    </location>
</feature>
<keyword evidence="3" id="KW-1185">Reference proteome</keyword>
<dbReference type="AlphaFoldDB" id="A0A5B8W7R1"/>
<proteinExistence type="predicted"/>
<dbReference type="Proteomes" id="UP000321362">
    <property type="component" value="Chromosome"/>
</dbReference>
<keyword evidence="1" id="KW-0732">Signal</keyword>
<gene>
    <name evidence="2" type="ORF">FSB76_27505</name>
</gene>
<protein>
    <submittedName>
        <fullName evidence="2">Type IX secretion system membrane protein PorP/SprF</fullName>
    </submittedName>
</protein>